<dbReference type="PANTHER" id="PTHR33577">
    <property type="entry name" value="STERIGMATOCYSTIN BIOSYNTHESIS PEROXIDASE STCC-RELATED"/>
    <property type="match status" value="1"/>
</dbReference>
<gene>
    <name evidence="9" type="ORF">Aory04_000653700</name>
</gene>
<keyword evidence="2" id="KW-0575">Peroxidase</keyword>
<evidence type="ECO:0000256" key="5">
    <source>
        <dbReference type="ARBA" id="ARBA00023002"/>
    </source>
</evidence>
<keyword evidence="6" id="KW-0408">Iron</keyword>
<dbReference type="Pfam" id="PF01328">
    <property type="entry name" value="Peroxidase_2"/>
    <property type="match status" value="1"/>
</dbReference>
<sequence length="180" mass="20245">MDALHVDEELSNTLFAAALKTNLTPNATTFSLDDLDHHNIIEHDGSLSRGDFYFGDNHSFNQTLFDQVKSYWTEPLIDLHLGAKARLAGVNRSKATNPTFDLSGFRLRFSYAQTATYILVFGDKVSGTVNKTWIEYLFGRYPSVIESFCSILTYPLDRKRTAPGRAWVGKAGNPHIDIRP</sequence>
<organism evidence="9 10">
    <name type="scientific">Aspergillus oryzae</name>
    <name type="common">Yellow koji mold</name>
    <dbReference type="NCBI Taxonomy" id="5062"/>
    <lineage>
        <taxon>Eukaryota</taxon>
        <taxon>Fungi</taxon>
        <taxon>Dikarya</taxon>
        <taxon>Ascomycota</taxon>
        <taxon>Pezizomycotina</taxon>
        <taxon>Eurotiomycetes</taxon>
        <taxon>Eurotiomycetidae</taxon>
        <taxon>Eurotiales</taxon>
        <taxon>Aspergillaceae</taxon>
        <taxon>Aspergillus</taxon>
        <taxon>Aspergillus subgen. Circumdati</taxon>
    </lineage>
</organism>
<dbReference type="GO" id="GO:0004601">
    <property type="term" value="F:peroxidase activity"/>
    <property type="evidence" value="ECO:0007669"/>
    <property type="project" value="UniProtKB-KW"/>
</dbReference>
<dbReference type="SUPFAM" id="SSF47571">
    <property type="entry name" value="Cloroperoxidase"/>
    <property type="match status" value="1"/>
</dbReference>
<keyword evidence="3" id="KW-0349">Heme</keyword>
<evidence type="ECO:0000256" key="2">
    <source>
        <dbReference type="ARBA" id="ARBA00022559"/>
    </source>
</evidence>
<dbReference type="PROSITE" id="PS51405">
    <property type="entry name" value="HEME_HALOPEROXIDASE"/>
    <property type="match status" value="1"/>
</dbReference>
<protein>
    <submittedName>
        <fullName evidence="9">Unnamed protein product</fullName>
    </submittedName>
</protein>
<evidence type="ECO:0000256" key="7">
    <source>
        <dbReference type="ARBA" id="ARBA00025795"/>
    </source>
</evidence>
<evidence type="ECO:0000256" key="1">
    <source>
        <dbReference type="ARBA" id="ARBA00001970"/>
    </source>
</evidence>
<dbReference type="InterPro" id="IPR036851">
    <property type="entry name" value="Chloroperoxidase-like_sf"/>
</dbReference>
<dbReference type="AlphaFoldDB" id="A0AAN4YHT8"/>
<evidence type="ECO:0000256" key="4">
    <source>
        <dbReference type="ARBA" id="ARBA00022723"/>
    </source>
</evidence>
<dbReference type="Gene3D" id="1.10.489.10">
    <property type="entry name" value="Chloroperoxidase-like"/>
    <property type="match status" value="1"/>
</dbReference>
<evidence type="ECO:0000256" key="6">
    <source>
        <dbReference type="ARBA" id="ARBA00023004"/>
    </source>
</evidence>
<comment type="similarity">
    <text evidence="7">Belongs to the chloroperoxidase family.</text>
</comment>
<dbReference type="GO" id="GO:0046872">
    <property type="term" value="F:metal ion binding"/>
    <property type="evidence" value="ECO:0007669"/>
    <property type="project" value="UniProtKB-KW"/>
</dbReference>
<dbReference type="InterPro" id="IPR000028">
    <property type="entry name" value="Chloroperoxidase"/>
</dbReference>
<evidence type="ECO:0000313" key="9">
    <source>
        <dbReference type="EMBL" id="GMG30471.1"/>
    </source>
</evidence>
<comment type="caution">
    <text evidence="9">The sequence shown here is derived from an EMBL/GenBank/DDBJ whole genome shotgun (WGS) entry which is preliminary data.</text>
</comment>
<dbReference type="PANTHER" id="PTHR33577:SF9">
    <property type="entry name" value="PEROXIDASE STCC"/>
    <property type="match status" value="1"/>
</dbReference>
<evidence type="ECO:0000259" key="8">
    <source>
        <dbReference type="PROSITE" id="PS51405"/>
    </source>
</evidence>
<accession>A0AAN4YHT8</accession>
<keyword evidence="5" id="KW-0560">Oxidoreductase</keyword>
<keyword evidence="4" id="KW-0479">Metal-binding</keyword>
<dbReference type="EMBL" id="BSYA01000071">
    <property type="protein sequence ID" value="GMG30471.1"/>
    <property type="molecule type" value="Genomic_DNA"/>
</dbReference>
<evidence type="ECO:0000313" key="10">
    <source>
        <dbReference type="Proteomes" id="UP001165205"/>
    </source>
</evidence>
<evidence type="ECO:0000256" key="3">
    <source>
        <dbReference type="ARBA" id="ARBA00022617"/>
    </source>
</evidence>
<proteinExistence type="inferred from homology"/>
<comment type="cofactor">
    <cofactor evidence="1">
        <name>heme b</name>
        <dbReference type="ChEBI" id="CHEBI:60344"/>
    </cofactor>
</comment>
<dbReference type="Proteomes" id="UP001165205">
    <property type="component" value="Unassembled WGS sequence"/>
</dbReference>
<reference evidence="9" key="1">
    <citation type="submission" date="2023-04" db="EMBL/GenBank/DDBJ databases">
        <title>Aspergillus oryzae NBRC 4228.</title>
        <authorList>
            <person name="Ichikawa N."/>
            <person name="Sato H."/>
            <person name="Tonouchi N."/>
        </authorList>
    </citation>
    <scope>NUCLEOTIDE SEQUENCE</scope>
    <source>
        <strain evidence="9">NBRC 4228</strain>
    </source>
</reference>
<name>A0AAN4YHT8_ASPOZ</name>
<feature type="domain" description="Heme haloperoxidase family profile" evidence="8">
    <location>
        <begin position="1"/>
        <end position="180"/>
    </location>
</feature>